<evidence type="ECO:0000256" key="13">
    <source>
        <dbReference type="PIRSR" id="PIRSR611150-2"/>
    </source>
</evidence>
<evidence type="ECO:0000313" key="15">
    <source>
        <dbReference type="EMBL" id="KAF2130033.1"/>
    </source>
</evidence>
<dbReference type="InterPro" id="IPR000675">
    <property type="entry name" value="Cutinase/axe"/>
</dbReference>
<feature type="chain" id="PRO_5025707364" description="Cutinase" evidence="14">
    <location>
        <begin position="17"/>
        <end position="239"/>
    </location>
</feature>
<protein>
    <recommendedName>
        <fullName evidence="11 14">Cutinase</fullName>
        <ecNumber evidence="3 14">3.1.1.74</ecNumber>
    </recommendedName>
</protein>
<comment type="function">
    <text evidence="10">Catalyzes the hydrolysis of complex carboxylic polyesters found in the cell wall of plants. Degrades cutin, a macromolecule that forms the structure of the plant cuticle. Allows pathogenic fungi to penetrate through the cuticular barrier into the host plant during the initial stage of fungal infection.</text>
</comment>
<proteinExistence type="inferred from homology"/>
<feature type="disulfide bond" evidence="13">
    <location>
        <begin position="201"/>
        <end position="208"/>
    </location>
</feature>
<dbReference type="RefSeq" id="XP_033524420.1">
    <property type="nucleotide sequence ID" value="XM_033662678.1"/>
</dbReference>
<feature type="signal peptide" evidence="14">
    <location>
        <begin position="1"/>
        <end position="16"/>
    </location>
</feature>
<dbReference type="GO" id="GO:0005576">
    <property type="term" value="C:extracellular region"/>
    <property type="evidence" value="ECO:0007669"/>
    <property type="project" value="UniProtKB-SubCell"/>
</dbReference>
<dbReference type="SUPFAM" id="SSF53474">
    <property type="entry name" value="alpha/beta-Hydrolases"/>
    <property type="match status" value="1"/>
</dbReference>
<evidence type="ECO:0000256" key="2">
    <source>
        <dbReference type="ARBA" id="ARBA00007534"/>
    </source>
</evidence>
<dbReference type="Proteomes" id="UP000799771">
    <property type="component" value="Unassembled WGS sequence"/>
</dbReference>
<keyword evidence="6 14" id="KW-0732">Signal</keyword>
<comment type="similarity">
    <text evidence="2 14">Belongs to the cutinase family.</text>
</comment>
<dbReference type="PANTHER" id="PTHR48250:SF3">
    <property type="entry name" value="CUTINASE 1-RELATED"/>
    <property type="match status" value="1"/>
</dbReference>
<keyword evidence="7 14" id="KW-0378">Hydrolase</keyword>
<comment type="catalytic activity">
    <reaction evidence="9 14">
        <text>cutin + H2O = cutin monomers.</text>
        <dbReference type="EC" id="3.1.1.74"/>
    </reaction>
</comment>
<keyword evidence="8 13" id="KW-1015">Disulfide bond</keyword>
<feature type="active site" description="Proton donor/acceptor" evidence="12">
    <location>
        <position position="218"/>
    </location>
</feature>
<accession>A0A6A6AFF8</accession>
<evidence type="ECO:0000313" key="16">
    <source>
        <dbReference type="Proteomes" id="UP000799771"/>
    </source>
</evidence>
<evidence type="ECO:0000256" key="14">
    <source>
        <dbReference type="RuleBase" id="RU361263"/>
    </source>
</evidence>
<dbReference type="PRINTS" id="PR00129">
    <property type="entry name" value="CUTINASE"/>
</dbReference>
<dbReference type="GO" id="GO:0050525">
    <property type="term" value="F:cutinase activity"/>
    <property type="evidence" value="ECO:0007669"/>
    <property type="project" value="UniProtKB-UniRule"/>
</dbReference>
<dbReference type="OrthoDB" id="3225429at2759"/>
<sequence>MKSFAIVSLLSALSIASPIAPPIAITQPVVVATPAPEANTLEARQSSTRTELELGSSSACPKAIFIFARGSTEAGNMGLLAGPNVASRLEATYGDSGIWVQGVGGPYTAGIVENALPAGTSAAAITEAQRLFTMAATKCPSSAIVAGGYSQGSAVMSNAIPALSAAIQNQIKGVVLFGYTKNQQNGGRIPNFPTEKTRVYCDPADLVCYGTLIIGIGHFLYTDDSLIDAPAYLSTQIGS</sequence>
<keyword evidence="5 14" id="KW-0964">Secreted</keyword>
<evidence type="ECO:0000256" key="6">
    <source>
        <dbReference type="ARBA" id="ARBA00022729"/>
    </source>
</evidence>
<evidence type="ECO:0000256" key="11">
    <source>
        <dbReference type="ARBA" id="ARBA00074522"/>
    </source>
</evidence>
<dbReference type="InterPro" id="IPR043580">
    <property type="entry name" value="CUTINASE_1"/>
</dbReference>
<evidence type="ECO:0000256" key="7">
    <source>
        <dbReference type="ARBA" id="ARBA00022801"/>
    </source>
</evidence>
<dbReference type="PROSITE" id="PS00931">
    <property type="entry name" value="CUTINASE_2"/>
    <property type="match status" value="1"/>
</dbReference>
<evidence type="ECO:0000256" key="1">
    <source>
        <dbReference type="ARBA" id="ARBA00004613"/>
    </source>
</evidence>
<feature type="active site" evidence="12">
    <location>
        <position position="205"/>
    </location>
</feature>
<evidence type="ECO:0000256" key="3">
    <source>
        <dbReference type="ARBA" id="ARBA00013095"/>
    </source>
</evidence>
<organism evidence="15 16">
    <name type="scientific">Dothidotthia symphoricarpi CBS 119687</name>
    <dbReference type="NCBI Taxonomy" id="1392245"/>
    <lineage>
        <taxon>Eukaryota</taxon>
        <taxon>Fungi</taxon>
        <taxon>Dikarya</taxon>
        <taxon>Ascomycota</taxon>
        <taxon>Pezizomycotina</taxon>
        <taxon>Dothideomycetes</taxon>
        <taxon>Pleosporomycetidae</taxon>
        <taxon>Pleosporales</taxon>
        <taxon>Dothidotthiaceae</taxon>
        <taxon>Dothidotthia</taxon>
    </lineage>
</organism>
<evidence type="ECO:0000256" key="5">
    <source>
        <dbReference type="ARBA" id="ARBA00022525"/>
    </source>
</evidence>
<dbReference type="AlphaFoldDB" id="A0A6A6AFF8"/>
<dbReference type="InterPro" id="IPR011150">
    <property type="entry name" value="Cutinase_monf"/>
</dbReference>
<comment type="subcellular location">
    <subcellularLocation>
        <location evidence="1 14">Secreted</location>
    </subcellularLocation>
</comment>
<evidence type="ECO:0000256" key="8">
    <source>
        <dbReference type="ARBA" id="ARBA00023157"/>
    </source>
</evidence>
<gene>
    <name evidence="15" type="ORF">P153DRAFT_229630</name>
</gene>
<keyword evidence="4 14" id="KW-0719">Serine esterase</keyword>
<dbReference type="PANTHER" id="PTHR48250">
    <property type="entry name" value="CUTINASE 2-RELATED"/>
    <property type="match status" value="1"/>
</dbReference>
<feature type="active site" description="Nucleophile" evidence="12">
    <location>
        <position position="150"/>
    </location>
</feature>
<evidence type="ECO:0000256" key="12">
    <source>
        <dbReference type="PIRSR" id="PIRSR611150-1"/>
    </source>
</evidence>
<evidence type="ECO:0000256" key="4">
    <source>
        <dbReference type="ARBA" id="ARBA00022487"/>
    </source>
</evidence>
<dbReference type="InterPro" id="IPR043579">
    <property type="entry name" value="CUTINASE_2"/>
</dbReference>
<evidence type="ECO:0000256" key="9">
    <source>
        <dbReference type="ARBA" id="ARBA00034045"/>
    </source>
</evidence>
<dbReference type="InterPro" id="IPR029058">
    <property type="entry name" value="AB_hydrolase_fold"/>
</dbReference>
<feature type="disulfide bond" evidence="13">
    <location>
        <begin position="60"/>
        <end position="139"/>
    </location>
</feature>
<dbReference type="GO" id="GO:0016052">
    <property type="term" value="P:carbohydrate catabolic process"/>
    <property type="evidence" value="ECO:0007669"/>
    <property type="project" value="TreeGrafter"/>
</dbReference>
<dbReference type="FunFam" id="3.40.50.1820:FF:000235">
    <property type="entry name" value="Cutinase 1"/>
    <property type="match status" value="1"/>
</dbReference>
<dbReference type="EC" id="3.1.1.74" evidence="3 14"/>
<dbReference type="Pfam" id="PF01083">
    <property type="entry name" value="Cutinase"/>
    <property type="match status" value="1"/>
</dbReference>
<dbReference type="PROSITE" id="PS00155">
    <property type="entry name" value="CUTINASE_1"/>
    <property type="match status" value="1"/>
</dbReference>
<dbReference type="GeneID" id="54403110"/>
<keyword evidence="16" id="KW-1185">Reference proteome</keyword>
<name>A0A6A6AFF8_9PLEO</name>
<dbReference type="Gene3D" id="3.40.50.1820">
    <property type="entry name" value="alpha/beta hydrolase"/>
    <property type="match status" value="1"/>
</dbReference>
<evidence type="ECO:0000256" key="10">
    <source>
        <dbReference type="ARBA" id="ARBA00057514"/>
    </source>
</evidence>
<reference evidence="15" key="1">
    <citation type="journal article" date="2020" name="Stud. Mycol.">
        <title>101 Dothideomycetes genomes: a test case for predicting lifestyles and emergence of pathogens.</title>
        <authorList>
            <person name="Haridas S."/>
            <person name="Albert R."/>
            <person name="Binder M."/>
            <person name="Bloem J."/>
            <person name="Labutti K."/>
            <person name="Salamov A."/>
            <person name="Andreopoulos B."/>
            <person name="Baker S."/>
            <person name="Barry K."/>
            <person name="Bills G."/>
            <person name="Bluhm B."/>
            <person name="Cannon C."/>
            <person name="Castanera R."/>
            <person name="Culley D."/>
            <person name="Daum C."/>
            <person name="Ezra D."/>
            <person name="Gonzalez J."/>
            <person name="Henrissat B."/>
            <person name="Kuo A."/>
            <person name="Liang C."/>
            <person name="Lipzen A."/>
            <person name="Lutzoni F."/>
            <person name="Magnuson J."/>
            <person name="Mondo S."/>
            <person name="Nolan M."/>
            <person name="Ohm R."/>
            <person name="Pangilinan J."/>
            <person name="Park H.-J."/>
            <person name="Ramirez L."/>
            <person name="Alfaro M."/>
            <person name="Sun H."/>
            <person name="Tritt A."/>
            <person name="Yoshinaga Y."/>
            <person name="Zwiers L.-H."/>
            <person name="Turgeon B."/>
            <person name="Goodwin S."/>
            <person name="Spatafora J."/>
            <person name="Crous P."/>
            <person name="Grigoriev I."/>
        </authorList>
    </citation>
    <scope>NUCLEOTIDE SEQUENCE</scope>
    <source>
        <strain evidence="15">CBS 119687</strain>
    </source>
</reference>
<dbReference type="SMART" id="SM01110">
    <property type="entry name" value="Cutinase"/>
    <property type="match status" value="1"/>
</dbReference>
<dbReference type="EMBL" id="ML977505">
    <property type="protein sequence ID" value="KAF2130033.1"/>
    <property type="molecule type" value="Genomic_DNA"/>
</dbReference>